<evidence type="ECO:0000313" key="3">
    <source>
        <dbReference type="Proteomes" id="UP000272025"/>
    </source>
</evidence>
<dbReference type="EMBL" id="ML119053">
    <property type="protein sequence ID" value="ROT39559.1"/>
    <property type="molecule type" value="Genomic_DNA"/>
</dbReference>
<dbReference type="STRING" id="1314773.A0A3N2PYE8"/>
<name>A0A3N2PYE8_SODAK</name>
<dbReference type="InterPro" id="IPR001031">
    <property type="entry name" value="Thioesterase"/>
</dbReference>
<proteinExistence type="predicted"/>
<gene>
    <name evidence="2" type="ORF">SODALDRAFT_349758</name>
</gene>
<evidence type="ECO:0000313" key="2">
    <source>
        <dbReference type="EMBL" id="ROT39559.1"/>
    </source>
</evidence>
<accession>A0A3N2PYE8</accession>
<dbReference type="AlphaFoldDB" id="A0A3N2PYE8"/>
<sequence>METITRGKSRKAPLVLIHDGGGTTASYHALINLEHDIYGIENPLFHASKPWKGGIPAMARAYSALVELELGQTSVLLGGWSFGGLVALEMVDILQIEYGIDVQGVLLLDSVCPTSWKFSAARNDYHVLSTAYAACLSSKLLVMNMMKQSTLMAEQWQAPQWQSTMSDHREHNCCCAGSPLPSEGKGMSPRRGPLVVLVRCLNRLNPGDKAIARVDISRDCETLGWEHARPGLVSRTVECNANHFNLFTKDFVHETTEKIREALVAMESDFAGFA</sequence>
<dbReference type="SUPFAM" id="SSF53474">
    <property type="entry name" value="alpha/beta-Hydrolases"/>
    <property type="match status" value="1"/>
</dbReference>
<organism evidence="2 3">
    <name type="scientific">Sodiomyces alkalinus (strain CBS 110278 / VKM F-3762 / F11)</name>
    <name type="common">Alkaliphilic filamentous fungus</name>
    <dbReference type="NCBI Taxonomy" id="1314773"/>
    <lineage>
        <taxon>Eukaryota</taxon>
        <taxon>Fungi</taxon>
        <taxon>Dikarya</taxon>
        <taxon>Ascomycota</taxon>
        <taxon>Pezizomycotina</taxon>
        <taxon>Sordariomycetes</taxon>
        <taxon>Hypocreomycetidae</taxon>
        <taxon>Glomerellales</taxon>
        <taxon>Plectosphaerellaceae</taxon>
        <taxon>Sodiomyces</taxon>
    </lineage>
</organism>
<dbReference type="InterPro" id="IPR029058">
    <property type="entry name" value="AB_hydrolase_fold"/>
</dbReference>
<dbReference type="OrthoDB" id="10253869at2759"/>
<dbReference type="Proteomes" id="UP000272025">
    <property type="component" value="Unassembled WGS sequence"/>
</dbReference>
<keyword evidence="2" id="KW-0378">Hydrolase</keyword>
<protein>
    <submittedName>
        <fullName evidence="2">Alpha/beta-hydrolase</fullName>
    </submittedName>
</protein>
<dbReference type="Gene3D" id="3.40.50.1820">
    <property type="entry name" value="alpha/beta hydrolase"/>
    <property type="match status" value="1"/>
</dbReference>
<dbReference type="RefSeq" id="XP_028467365.1">
    <property type="nucleotide sequence ID" value="XM_028613435.1"/>
</dbReference>
<reference evidence="2 3" key="1">
    <citation type="journal article" date="2018" name="Mol. Ecol.">
        <title>The obligate alkalophilic soda-lake fungus Sodiomyces alkalinus has shifted to a protein diet.</title>
        <authorList>
            <person name="Grum-Grzhimaylo A.A."/>
            <person name="Falkoski D.L."/>
            <person name="van den Heuvel J."/>
            <person name="Valero-Jimenez C.A."/>
            <person name="Min B."/>
            <person name="Choi I.G."/>
            <person name="Lipzen A."/>
            <person name="Daum C.G."/>
            <person name="Aanen D.K."/>
            <person name="Tsang A."/>
            <person name="Henrissat B."/>
            <person name="Bilanenko E.N."/>
            <person name="de Vries R.P."/>
            <person name="van Kan J.A.L."/>
            <person name="Grigoriev I.V."/>
            <person name="Debets A.J.M."/>
        </authorList>
    </citation>
    <scope>NUCLEOTIDE SEQUENCE [LARGE SCALE GENOMIC DNA]</scope>
    <source>
        <strain evidence="2 3">F11</strain>
    </source>
</reference>
<keyword evidence="3" id="KW-1185">Reference proteome</keyword>
<dbReference type="GO" id="GO:0016787">
    <property type="term" value="F:hydrolase activity"/>
    <property type="evidence" value="ECO:0007669"/>
    <property type="project" value="UniProtKB-KW"/>
</dbReference>
<dbReference type="Pfam" id="PF00975">
    <property type="entry name" value="Thioesterase"/>
    <property type="match status" value="1"/>
</dbReference>
<feature type="domain" description="Thioesterase" evidence="1">
    <location>
        <begin position="13"/>
        <end position="116"/>
    </location>
</feature>
<evidence type="ECO:0000259" key="1">
    <source>
        <dbReference type="Pfam" id="PF00975"/>
    </source>
</evidence>
<dbReference type="GeneID" id="39581913"/>